<proteinExistence type="predicted"/>
<dbReference type="Proteomes" id="UP000256780">
    <property type="component" value="Chromosome CBM2587_a"/>
</dbReference>
<protein>
    <submittedName>
        <fullName evidence="1">Uncharacterized protein</fullName>
    </submittedName>
</protein>
<evidence type="ECO:0000313" key="2">
    <source>
        <dbReference type="Proteomes" id="UP000256780"/>
    </source>
</evidence>
<sequence length="23" mass="2524">MVRFVKGVCASSVHVLLRGSKHL</sequence>
<accession>A0A975ZYI4</accession>
<reference evidence="1 2" key="1">
    <citation type="submission" date="2018-01" db="EMBL/GenBank/DDBJ databases">
        <authorList>
            <person name="Clerissi C."/>
        </authorList>
    </citation>
    <scope>NUCLEOTIDE SEQUENCE [LARGE SCALE GENOMIC DNA]</scope>
    <source>
        <strain evidence="1">Cupriavidus sp. LMG 19464</strain>
    </source>
</reference>
<gene>
    <name evidence="1" type="ORF">CBM2587_A150086</name>
</gene>
<dbReference type="AlphaFoldDB" id="A0A975ZYI4"/>
<comment type="caution">
    <text evidence="1">The sequence shown here is derived from an EMBL/GenBank/DDBJ whole genome shotgun (WGS) entry which is preliminary data.</text>
</comment>
<dbReference type="EMBL" id="OFSQ01000007">
    <property type="protein sequence ID" value="SOY46018.1"/>
    <property type="molecule type" value="Genomic_DNA"/>
</dbReference>
<name>A0A975ZYI4_9BURK</name>
<organism evidence="1 2">
    <name type="scientific">Cupriavidus taiwanensis</name>
    <dbReference type="NCBI Taxonomy" id="164546"/>
    <lineage>
        <taxon>Bacteria</taxon>
        <taxon>Pseudomonadati</taxon>
        <taxon>Pseudomonadota</taxon>
        <taxon>Betaproteobacteria</taxon>
        <taxon>Burkholderiales</taxon>
        <taxon>Burkholderiaceae</taxon>
        <taxon>Cupriavidus</taxon>
    </lineage>
</organism>
<evidence type="ECO:0000313" key="1">
    <source>
        <dbReference type="EMBL" id="SOY46018.1"/>
    </source>
</evidence>